<keyword evidence="3" id="KW-1185">Reference proteome</keyword>
<organism evidence="2 3">
    <name type="scientific">Pseudovibrio japonicus</name>
    <dbReference type="NCBI Taxonomy" id="366534"/>
    <lineage>
        <taxon>Bacteria</taxon>
        <taxon>Pseudomonadati</taxon>
        <taxon>Pseudomonadota</taxon>
        <taxon>Alphaproteobacteria</taxon>
        <taxon>Hyphomicrobiales</taxon>
        <taxon>Stappiaceae</taxon>
        <taxon>Pseudovibrio</taxon>
    </lineage>
</organism>
<feature type="domain" description="N-acetyltransferase" evidence="1">
    <location>
        <begin position="17"/>
        <end position="188"/>
    </location>
</feature>
<dbReference type="PANTHER" id="PTHR43792">
    <property type="entry name" value="GNAT FAMILY, PUTATIVE (AFU_ORTHOLOGUE AFUA_3G00765)-RELATED-RELATED"/>
    <property type="match status" value="1"/>
</dbReference>
<dbReference type="RefSeq" id="WP_189436080.1">
    <property type="nucleotide sequence ID" value="NZ_BMXE01000002.1"/>
</dbReference>
<gene>
    <name evidence="2" type="ORF">GCM10007094_14390</name>
</gene>
<comment type="caution">
    <text evidence="2">The sequence shown here is derived from an EMBL/GenBank/DDBJ whole genome shotgun (WGS) entry which is preliminary data.</text>
</comment>
<accession>A0ABQ3E650</accession>
<dbReference type="InterPro" id="IPR016181">
    <property type="entry name" value="Acyl_CoA_acyltransferase"/>
</dbReference>
<sequence>MIEAVIDKCPHIETERLVLRKWEERDLDGLVEMNADPLVMEFFPSVMSRQDSERMFERLMFKQEKYGFGTPVVEERATGRFLGLCGLGIPSYPEPLPFDPCVEIGWRLIPDAWGRGIAQEASRIWLGFGFEILLLDEIVSFTAATNWRSEKVMQRLGMVRHASEDFNHPLIEEGHPLKRHVLYRLSKEQFLRQSHG</sequence>
<name>A0ABQ3E650_9HYPH</name>
<dbReference type="PROSITE" id="PS51186">
    <property type="entry name" value="GNAT"/>
    <property type="match status" value="1"/>
</dbReference>
<dbReference type="PANTHER" id="PTHR43792:SF1">
    <property type="entry name" value="N-ACETYLTRANSFERASE DOMAIN-CONTAINING PROTEIN"/>
    <property type="match status" value="1"/>
</dbReference>
<dbReference type="SUPFAM" id="SSF55729">
    <property type="entry name" value="Acyl-CoA N-acyltransferases (Nat)"/>
    <property type="match status" value="1"/>
</dbReference>
<reference evidence="3" key="1">
    <citation type="journal article" date="2019" name="Int. J. Syst. Evol. Microbiol.">
        <title>The Global Catalogue of Microorganisms (GCM) 10K type strain sequencing project: providing services to taxonomists for standard genome sequencing and annotation.</title>
        <authorList>
            <consortium name="The Broad Institute Genomics Platform"/>
            <consortium name="The Broad Institute Genome Sequencing Center for Infectious Disease"/>
            <person name="Wu L."/>
            <person name="Ma J."/>
        </authorList>
    </citation>
    <scope>NUCLEOTIDE SEQUENCE [LARGE SCALE GENOMIC DNA]</scope>
    <source>
        <strain evidence="3">KCTC 12861</strain>
    </source>
</reference>
<evidence type="ECO:0000259" key="1">
    <source>
        <dbReference type="PROSITE" id="PS51186"/>
    </source>
</evidence>
<evidence type="ECO:0000313" key="3">
    <source>
        <dbReference type="Proteomes" id="UP000637980"/>
    </source>
</evidence>
<dbReference type="Proteomes" id="UP000637980">
    <property type="component" value="Unassembled WGS sequence"/>
</dbReference>
<protein>
    <submittedName>
        <fullName evidence="2">N-acetyltransferase</fullName>
    </submittedName>
</protein>
<dbReference type="EMBL" id="BMXE01000002">
    <property type="protein sequence ID" value="GHB27181.1"/>
    <property type="molecule type" value="Genomic_DNA"/>
</dbReference>
<proteinExistence type="predicted"/>
<evidence type="ECO:0000313" key="2">
    <source>
        <dbReference type="EMBL" id="GHB27181.1"/>
    </source>
</evidence>
<dbReference type="Gene3D" id="3.40.630.30">
    <property type="match status" value="1"/>
</dbReference>
<dbReference type="Pfam" id="PF13302">
    <property type="entry name" value="Acetyltransf_3"/>
    <property type="match status" value="1"/>
</dbReference>
<dbReference type="InterPro" id="IPR000182">
    <property type="entry name" value="GNAT_dom"/>
</dbReference>
<dbReference type="InterPro" id="IPR051531">
    <property type="entry name" value="N-acetyltransferase"/>
</dbReference>